<dbReference type="CDD" id="cd00090">
    <property type="entry name" value="HTH_ARSR"/>
    <property type="match status" value="1"/>
</dbReference>
<dbReference type="RefSeq" id="WP_306638007.1">
    <property type="nucleotide sequence ID" value="NZ_JAUSXB010000001.1"/>
</dbReference>
<sequence length="221" mass="23936">MLEIAVIEDPAAAEASLDPVRTRILHELSRPGSATQVAVKVGLPRQKVNYHLKALERHGLVELVEERRKGNVTERVLQATAASYLISPQALSAVSPDPHRFSDRFSAFWLLALAGRMVQEMGRLIAGAAAARQKLATFAIDGEITFRSAADRAAFAEELGVAVTRLVDKYHDGGTRPGASGGRAHRLVVALHPVLKTTVLKTTRENPESPAIPKAKEQDND</sequence>
<dbReference type="SUPFAM" id="SSF46785">
    <property type="entry name" value="Winged helix' DNA-binding domain"/>
    <property type="match status" value="1"/>
</dbReference>
<feature type="region of interest" description="Disordered" evidence="1">
    <location>
        <begin position="201"/>
        <end position="221"/>
    </location>
</feature>
<dbReference type="GO" id="GO:0003677">
    <property type="term" value="F:DNA binding"/>
    <property type="evidence" value="ECO:0007669"/>
    <property type="project" value="UniProtKB-KW"/>
</dbReference>
<evidence type="ECO:0000256" key="1">
    <source>
        <dbReference type="SAM" id="MobiDB-lite"/>
    </source>
</evidence>
<dbReference type="InterPro" id="IPR011991">
    <property type="entry name" value="ArsR-like_HTH"/>
</dbReference>
<dbReference type="Gene3D" id="1.10.10.10">
    <property type="entry name" value="Winged helix-like DNA-binding domain superfamily/Winged helix DNA-binding domain"/>
    <property type="match status" value="1"/>
</dbReference>
<organism evidence="2 3">
    <name type="scientific">Pseudarthrobacter siccitolerans</name>
    <dbReference type="NCBI Taxonomy" id="861266"/>
    <lineage>
        <taxon>Bacteria</taxon>
        <taxon>Bacillati</taxon>
        <taxon>Actinomycetota</taxon>
        <taxon>Actinomycetes</taxon>
        <taxon>Micrococcales</taxon>
        <taxon>Micrococcaceae</taxon>
        <taxon>Pseudarthrobacter</taxon>
    </lineage>
</organism>
<gene>
    <name evidence="2" type="ORF">QFZ36_003289</name>
</gene>
<dbReference type="Pfam" id="PF12840">
    <property type="entry name" value="HTH_20"/>
    <property type="match status" value="1"/>
</dbReference>
<name>A0ABU0PP27_9MICC</name>
<dbReference type="InterPro" id="IPR036388">
    <property type="entry name" value="WH-like_DNA-bd_sf"/>
</dbReference>
<protein>
    <submittedName>
        <fullName evidence="2">DNA-binding transcriptional ArsR family regulator</fullName>
    </submittedName>
</protein>
<dbReference type="Proteomes" id="UP001236806">
    <property type="component" value="Unassembled WGS sequence"/>
</dbReference>
<comment type="caution">
    <text evidence="2">The sequence shown here is derived from an EMBL/GenBank/DDBJ whole genome shotgun (WGS) entry which is preliminary data.</text>
</comment>
<evidence type="ECO:0000313" key="3">
    <source>
        <dbReference type="Proteomes" id="UP001236806"/>
    </source>
</evidence>
<accession>A0ABU0PP27</accession>
<keyword evidence="2" id="KW-0238">DNA-binding</keyword>
<keyword evidence="3" id="KW-1185">Reference proteome</keyword>
<dbReference type="InterPro" id="IPR036390">
    <property type="entry name" value="WH_DNA-bd_sf"/>
</dbReference>
<proteinExistence type="predicted"/>
<evidence type="ECO:0000313" key="2">
    <source>
        <dbReference type="EMBL" id="MDQ0675728.1"/>
    </source>
</evidence>
<reference evidence="2 3" key="1">
    <citation type="submission" date="2023-07" db="EMBL/GenBank/DDBJ databases">
        <title>Comparative genomics of wheat-associated soil bacteria to identify genetic determinants of phenazine resistance.</title>
        <authorList>
            <person name="Mouncey N."/>
        </authorList>
    </citation>
    <scope>NUCLEOTIDE SEQUENCE [LARGE SCALE GENOMIC DNA]</scope>
    <source>
        <strain evidence="2 3">W1I3</strain>
    </source>
</reference>
<dbReference type="EMBL" id="JAUSXB010000001">
    <property type="protein sequence ID" value="MDQ0675728.1"/>
    <property type="molecule type" value="Genomic_DNA"/>
</dbReference>